<dbReference type="InterPro" id="IPR018076">
    <property type="entry name" value="T2SS_GspF_dom"/>
</dbReference>
<evidence type="ECO:0000256" key="1">
    <source>
        <dbReference type="ARBA" id="ARBA00004651"/>
    </source>
</evidence>
<evidence type="ECO:0000313" key="9">
    <source>
        <dbReference type="Proteomes" id="UP000003111"/>
    </source>
</evidence>
<evidence type="ECO:0000259" key="7">
    <source>
        <dbReference type="Pfam" id="PF00482"/>
    </source>
</evidence>
<accession>E2SDL7</accession>
<dbReference type="RefSeq" id="WP_007076895.1">
    <property type="nucleotide sequence ID" value="NZ_CM001024.1"/>
</dbReference>
<keyword evidence="5 6" id="KW-0472">Membrane</keyword>
<feature type="transmembrane region" description="Helical" evidence="6">
    <location>
        <begin position="267"/>
        <end position="292"/>
    </location>
</feature>
<dbReference type="eggNOG" id="COG2064">
    <property type="taxonomic scope" value="Bacteria"/>
</dbReference>
<dbReference type="STRING" id="585531.HMPREF0063_11803"/>
<sequence length="298" mass="32510">MIVIAVTLLGLSLAALCVALGLIQTTDAKTRERLVGVESGGVHVANDGRTGLARLQFEGPEDAARLVIPMRLRTRLERNLMLAGYPAGWTWQKILILKIAAPLILAVAMREFAFSEFSMVNTTVGVGSVIVAYLLPDLLLSSRARERQAAMELELPDALDKIVISLESGLGFESALMNAAETGKGDFADELVRTLQDIQVGMPRRAAYEALVNRTESEDIRRFVRSLIQAEETGVSVSTVVRNQSADMRMKRKLRAEGKAQQVSVKLLFPLIFCLFPVLFVIVLAPGVMTAIEGFKGL</sequence>
<keyword evidence="9" id="KW-1185">Reference proteome</keyword>
<evidence type="ECO:0000256" key="5">
    <source>
        <dbReference type="ARBA" id="ARBA00023136"/>
    </source>
</evidence>
<feature type="domain" description="Type II secretion system protein GspF" evidence="7">
    <location>
        <begin position="159"/>
        <end position="284"/>
    </location>
</feature>
<protein>
    <submittedName>
        <fullName evidence="8">Bacterial type II secretion system domain protein F</fullName>
    </submittedName>
</protein>
<dbReference type="PANTHER" id="PTHR35007">
    <property type="entry name" value="INTEGRAL MEMBRANE PROTEIN-RELATED"/>
    <property type="match status" value="1"/>
</dbReference>
<keyword evidence="4 6" id="KW-1133">Transmembrane helix</keyword>
<keyword evidence="2" id="KW-1003">Cell membrane</keyword>
<comment type="subcellular location">
    <subcellularLocation>
        <location evidence="1">Cell membrane</location>
        <topology evidence="1">Multi-pass membrane protein</topology>
    </subcellularLocation>
</comment>
<dbReference type="GO" id="GO:0005886">
    <property type="term" value="C:plasma membrane"/>
    <property type="evidence" value="ECO:0007669"/>
    <property type="project" value="UniProtKB-SubCell"/>
</dbReference>
<evidence type="ECO:0000256" key="4">
    <source>
        <dbReference type="ARBA" id="ARBA00022989"/>
    </source>
</evidence>
<evidence type="ECO:0000256" key="2">
    <source>
        <dbReference type="ARBA" id="ARBA00022475"/>
    </source>
</evidence>
<comment type="caution">
    <text evidence="8">The sequence shown here is derived from an EMBL/GenBank/DDBJ whole genome shotgun (WGS) entry which is preliminary data.</text>
</comment>
<dbReference type="EMBL" id="ACLF03000006">
    <property type="protein sequence ID" value="EFQ82594.1"/>
    <property type="molecule type" value="Genomic_DNA"/>
</dbReference>
<evidence type="ECO:0000256" key="3">
    <source>
        <dbReference type="ARBA" id="ARBA00022692"/>
    </source>
</evidence>
<dbReference type="Pfam" id="PF00482">
    <property type="entry name" value="T2SSF"/>
    <property type="match status" value="1"/>
</dbReference>
<gene>
    <name evidence="8" type="ORF">HMPREF0063_11803</name>
</gene>
<keyword evidence="3 6" id="KW-0812">Transmembrane</keyword>
<dbReference type="HOGENOM" id="CLU_056917_4_0_11"/>
<reference evidence="8" key="1">
    <citation type="submission" date="2010-08" db="EMBL/GenBank/DDBJ databases">
        <authorList>
            <person name="Muzny D."/>
            <person name="Qin X."/>
            <person name="Buhay C."/>
            <person name="Dugan-Rocha S."/>
            <person name="Ding Y."/>
            <person name="Chen G."/>
            <person name="Hawes A."/>
            <person name="Holder M."/>
            <person name="Jhangiani S."/>
            <person name="Johnson A."/>
            <person name="Khan Z."/>
            <person name="Li Z."/>
            <person name="Liu W."/>
            <person name="Liu X."/>
            <person name="Perez L."/>
            <person name="Shen H."/>
            <person name="Wang Q."/>
            <person name="Watt J."/>
            <person name="Xi L."/>
            <person name="Xin Y."/>
            <person name="Zhou J."/>
            <person name="Deng J."/>
            <person name="Jiang H."/>
            <person name="Liu Y."/>
            <person name="Qu J."/>
            <person name="Song X.-Z."/>
            <person name="Zhang L."/>
            <person name="Villasana D."/>
            <person name="Johnson A."/>
            <person name="Liu J."/>
            <person name="Liyanage D."/>
            <person name="Lorensuhewa L."/>
            <person name="Robinson T."/>
            <person name="Song A."/>
            <person name="Song B.-B."/>
            <person name="Dinh H."/>
            <person name="Thornton R."/>
            <person name="Coyle M."/>
            <person name="Francisco L."/>
            <person name="Jackson L."/>
            <person name="Javaid M."/>
            <person name="Korchina V."/>
            <person name="Kovar C."/>
            <person name="Mata R."/>
            <person name="Mathew T."/>
            <person name="Ngo R."/>
            <person name="Nguyen L."/>
            <person name="Nguyen N."/>
            <person name="Okwuonu G."/>
            <person name="Ongeri F."/>
            <person name="Pham C."/>
            <person name="Simmons D."/>
            <person name="Wilczek-Boney K."/>
            <person name="Hale W."/>
            <person name="Jakkamsetti A."/>
            <person name="Pham P."/>
            <person name="Ruth R."/>
            <person name="San Lucas F."/>
            <person name="Warren J."/>
            <person name="Zhang J."/>
            <person name="Zhao Z."/>
            <person name="Zhou C."/>
            <person name="Zhu D."/>
            <person name="Lee S."/>
            <person name="Bess C."/>
            <person name="Blankenburg K."/>
            <person name="Forbes L."/>
            <person name="Fu Q."/>
            <person name="Gubbala S."/>
            <person name="Hirani K."/>
            <person name="Jayaseelan J.C."/>
            <person name="Lara F."/>
            <person name="Munidasa M."/>
            <person name="Palculict T."/>
            <person name="Patil S."/>
            <person name="Pu L.-L."/>
            <person name="Saada N."/>
            <person name="Tang L."/>
            <person name="Weissenberger G."/>
            <person name="Zhu Y."/>
            <person name="Hemphill L."/>
            <person name="Shang Y."/>
            <person name="Youmans B."/>
            <person name="Ayvaz T."/>
            <person name="Ross M."/>
            <person name="Santibanez J."/>
            <person name="Aqrawi P."/>
            <person name="Gross S."/>
            <person name="Joshi V."/>
            <person name="Fowler G."/>
            <person name="Nazareth L."/>
            <person name="Reid J."/>
            <person name="Worley K."/>
            <person name="Petrosino J."/>
            <person name="Highlander S."/>
            <person name="Gibbs R."/>
        </authorList>
    </citation>
    <scope>NUCLEOTIDE SEQUENCE [LARGE SCALE GENOMIC DNA]</scope>
    <source>
        <strain evidence="8">DSM 15272</strain>
    </source>
</reference>
<dbReference type="OrthoDB" id="9810662at2"/>
<name>E2SDL7_9ACTN</name>
<proteinExistence type="predicted"/>
<evidence type="ECO:0000256" key="6">
    <source>
        <dbReference type="SAM" id="Phobius"/>
    </source>
</evidence>
<evidence type="ECO:0000313" key="8">
    <source>
        <dbReference type="EMBL" id="EFQ82594.1"/>
    </source>
</evidence>
<dbReference type="Proteomes" id="UP000003111">
    <property type="component" value="Unassembled WGS sequence"/>
</dbReference>
<dbReference type="AlphaFoldDB" id="E2SDL7"/>
<organism evidence="8 9">
    <name type="scientific">Aeromicrobium marinum DSM 15272</name>
    <dbReference type="NCBI Taxonomy" id="585531"/>
    <lineage>
        <taxon>Bacteria</taxon>
        <taxon>Bacillati</taxon>
        <taxon>Actinomycetota</taxon>
        <taxon>Actinomycetes</taxon>
        <taxon>Propionibacteriales</taxon>
        <taxon>Nocardioidaceae</taxon>
        <taxon>Aeromicrobium</taxon>
    </lineage>
</organism>
<dbReference type="PANTHER" id="PTHR35007:SF2">
    <property type="entry name" value="PILUS ASSEMBLE PROTEIN"/>
    <property type="match status" value="1"/>
</dbReference>